<dbReference type="EMBL" id="HG994368">
    <property type="protein sequence ID" value="CAF1814124.1"/>
    <property type="molecule type" value="Genomic_DNA"/>
</dbReference>
<dbReference type="PANTHER" id="PTHR33709">
    <property type="entry name" value="OSJNBA0035M09.9 PROTEIN"/>
    <property type="match status" value="1"/>
</dbReference>
<dbReference type="PANTHER" id="PTHR33709:SF23">
    <property type="entry name" value="UBIQUITIN-SPECIFIC PROTEASE FAMILY C19-RELATED PROTEIN"/>
    <property type="match status" value="1"/>
</dbReference>
<dbReference type="Proteomes" id="UP001295469">
    <property type="component" value="Chromosome C04"/>
</dbReference>
<dbReference type="AlphaFoldDB" id="A0A078H3G9"/>
<dbReference type="Gramene" id="CDY33180">
    <property type="protein sequence ID" value="CDY33180"/>
    <property type="gene ID" value="GSBRNA2T00053904001"/>
</dbReference>
<protein>
    <submittedName>
        <fullName evidence="1">(rape) hypothetical protein</fullName>
    </submittedName>
    <submittedName>
        <fullName evidence="2">BnaC04g08590D protein</fullName>
    </submittedName>
</protein>
<dbReference type="Proteomes" id="UP000028999">
    <property type="component" value="Unassembled WGS sequence"/>
</dbReference>
<reference evidence="1" key="3">
    <citation type="submission" date="2021-01" db="EMBL/GenBank/DDBJ databases">
        <authorList>
            <consortium name="Genoscope - CEA"/>
            <person name="William W."/>
        </authorList>
    </citation>
    <scope>NUCLEOTIDE SEQUENCE</scope>
</reference>
<organism evidence="2 3">
    <name type="scientific">Brassica napus</name>
    <name type="common">Rape</name>
    <dbReference type="NCBI Taxonomy" id="3708"/>
    <lineage>
        <taxon>Eukaryota</taxon>
        <taxon>Viridiplantae</taxon>
        <taxon>Streptophyta</taxon>
        <taxon>Embryophyta</taxon>
        <taxon>Tracheophyta</taxon>
        <taxon>Spermatophyta</taxon>
        <taxon>Magnoliopsida</taxon>
        <taxon>eudicotyledons</taxon>
        <taxon>Gunneridae</taxon>
        <taxon>Pentapetalae</taxon>
        <taxon>rosids</taxon>
        <taxon>malvids</taxon>
        <taxon>Brassicales</taxon>
        <taxon>Brassicaceae</taxon>
        <taxon>Brassiceae</taxon>
        <taxon>Brassica</taxon>
    </lineage>
</organism>
<dbReference type="EMBL" id="LK032308">
    <property type="protein sequence ID" value="CDY33180.1"/>
    <property type="molecule type" value="Genomic_DNA"/>
</dbReference>
<dbReference type="STRING" id="3708.A0A078H3G9"/>
<reference evidence="2" key="2">
    <citation type="submission" date="2014-06" db="EMBL/GenBank/DDBJ databases">
        <authorList>
            <person name="Genoscope - CEA"/>
        </authorList>
    </citation>
    <scope>NUCLEOTIDE SEQUENCE</scope>
</reference>
<name>A0A078H3G9_BRANA</name>
<evidence type="ECO:0000313" key="1">
    <source>
        <dbReference type="EMBL" id="CAF1814124.1"/>
    </source>
</evidence>
<proteinExistence type="predicted"/>
<accession>A0A078H3G9</accession>
<keyword evidence="3" id="KW-1185">Reference proteome</keyword>
<sequence>MFANNFIAHSFVDQNTASKEHKLLLRCKRLYLWCWKIYLPGLYDQVKETTSEISKIITAQGKDSESQPSGFSFVNCNISGTEKIWYIKEGSTVSVIGVVQRNESVLMIVPTTEPLAAGWQWSKCTFPASLEGIVLRCEDSSNVDAIPV</sequence>
<gene>
    <name evidence="2" type="primary">BnaC04g08590D</name>
    <name evidence="1" type="ORF">DARMORV10_C04P11390.1</name>
    <name evidence="2" type="ORF">GSBRNA2T00053904001</name>
</gene>
<evidence type="ECO:0000313" key="2">
    <source>
        <dbReference type="EMBL" id="CDY33180.1"/>
    </source>
</evidence>
<dbReference type="PaxDb" id="3708-A0A078H3G9"/>
<reference evidence="2 3" key="1">
    <citation type="journal article" date="2014" name="Science">
        <title>Plant genetics. Early allopolyploid evolution in the post-Neolithic Brassica napus oilseed genome.</title>
        <authorList>
            <person name="Chalhoub B."/>
            <person name="Denoeud F."/>
            <person name="Liu S."/>
            <person name="Parkin I.A."/>
            <person name="Tang H."/>
            <person name="Wang X."/>
            <person name="Chiquet J."/>
            <person name="Belcram H."/>
            <person name="Tong C."/>
            <person name="Samans B."/>
            <person name="Correa M."/>
            <person name="Da Silva C."/>
            <person name="Just J."/>
            <person name="Falentin C."/>
            <person name="Koh C.S."/>
            <person name="Le Clainche I."/>
            <person name="Bernard M."/>
            <person name="Bento P."/>
            <person name="Noel B."/>
            <person name="Labadie K."/>
            <person name="Alberti A."/>
            <person name="Charles M."/>
            <person name="Arnaud D."/>
            <person name="Guo H."/>
            <person name="Daviaud C."/>
            <person name="Alamery S."/>
            <person name="Jabbari K."/>
            <person name="Zhao M."/>
            <person name="Edger P.P."/>
            <person name="Chelaifa H."/>
            <person name="Tack D."/>
            <person name="Lassalle G."/>
            <person name="Mestiri I."/>
            <person name="Schnel N."/>
            <person name="Le Paslier M.C."/>
            <person name="Fan G."/>
            <person name="Renault V."/>
            <person name="Bayer P.E."/>
            <person name="Golicz A.A."/>
            <person name="Manoli S."/>
            <person name="Lee T.H."/>
            <person name="Thi V.H."/>
            <person name="Chalabi S."/>
            <person name="Hu Q."/>
            <person name="Fan C."/>
            <person name="Tollenaere R."/>
            <person name="Lu Y."/>
            <person name="Battail C."/>
            <person name="Shen J."/>
            <person name="Sidebottom C.H."/>
            <person name="Wang X."/>
            <person name="Canaguier A."/>
            <person name="Chauveau A."/>
            <person name="Berard A."/>
            <person name="Deniot G."/>
            <person name="Guan M."/>
            <person name="Liu Z."/>
            <person name="Sun F."/>
            <person name="Lim Y.P."/>
            <person name="Lyons E."/>
            <person name="Town C.D."/>
            <person name="Bancroft I."/>
            <person name="Wang X."/>
            <person name="Meng J."/>
            <person name="Ma J."/>
            <person name="Pires J.C."/>
            <person name="King G.J."/>
            <person name="Brunel D."/>
            <person name="Delourme R."/>
            <person name="Renard M."/>
            <person name="Aury J.M."/>
            <person name="Adams K.L."/>
            <person name="Batley J."/>
            <person name="Snowdon R.J."/>
            <person name="Tost J."/>
            <person name="Edwards D."/>
            <person name="Zhou Y."/>
            <person name="Hua W."/>
            <person name="Sharpe A.G."/>
            <person name="Paterson A.H."/>
            <person name="Guan C."/>
            <person name="Wincker P."/>
        </authorList>
    </citation>
    <scope>NUCLEOTIDE SEQUENCE [LARGE SCALE GENOMIC DNA]</scope>
    <source>
        <strain evidence="3">cv. Darmor-bzh</strain>
    </source>
</reference>
<evidence type="ECO:0000313" key="3">
    <source>
        <dbReference type="Proteomes" id="UP000028999"/>
    </source>
</evidence>
<dbReference type="InterPro" id="IPR040339">
    <property type="entry name" value="At1g16860-like"/>
</dbReference>